<dbReference type="OrthoDB" id="9949665at2759"/>
<dbReference type="PANTHER" id="PTHR15143:SF0">
    <property type="entry name" value="TELETHONIN"/>
    <property type="match status" value="1"/>
</dbReference>
<dbReference type="GO" id="GO:0030674">
    <property type="term" value="F:protein-macromolecule adaptor activity"/>
    <property type="evidence" value="ECO:0007669"/>
    <property type="project" value="TreeGrafter"/>
</dbReference>
<keyword evidence="2" id="KW-1185">Reference proteome</keyword>
<dbReference type="InterPro" id="IPR023111">
    <property type="entry name" value="Titin-like_dom_sf"/>
</dbReference>
<evidence type="ECO:0000313" key="2">
    <source>
        <dbReference type="Proteomes" id="UP001152622"/>
    </source>
</evidence>
<dbReference type="PANTHER" id="PTHR15143">
    <property type="entry name" value="TELETHONIN"/>
    <property type="match status" value="1"/>
</dbReference>
<dbReference type="GO" id="GO:0003009">
    <property type="term" value="P:skeletal muscle contraction"/>
    <property type="evidence" value="ECO:0007669"/>
    <property type="project" value="TreeGrafter"/>
</dbReference>
<dbReference type="GO" id="GO:0008307">
    <property type="term" value="F:structural constituent of muscle"/>
    <property type="evidence" value="ECO:0007669"/>
    <property type="project" value="TreeGrafter"/>
</dbReference>
<dbReference type="GO" id="GO:0031432">
    <property type="term" value="F:titin binding"/>
    <property type="evidence" value="ECO:0007669"/>
    <property type="project" value="TreeGrafter"/>
</dbReference>
<evidence type="ECO:0000313" key="1">
    <source>
        <dbReference type="EMBL" id="KAJ8334457.1"/>
    </source>
</evidence>
<dbReference type="InterPro" id="IPR015667">
    <property type="entry name" value="Telethonin"/>
</dbReference>
<dbReference type="GO" id="GO:0030241">
    <property type="term" value="P:skeletal muscle myosin thick filament assembly"/>
    <property type="evidence" value="ECO:0007669"/>
    <property type="project" value="TreeGrafter"/>
</dbReference>
<proteinExistence type="predicted"/>
<evidence type="ECO:0008006" key="3">
    <source>
        <dbReference type="Google" id="ProtNLM"/>
    </source>
</evidence>
<dbReference type="Proteomes" id="UP001152622">
    <property type="component" value="Chromosome 21"/>
</dbReference>
<reference evidence="1" key="1">
    <citation type="journal article" date="2023" name="Science">
        <title>Genome structures resolve the early diversification of teleost fishes.</title>
        <authorList>
            <person name="Parey E."/>
            <person name="Louis A."/>
            <person name="Montfort J."/>
            <person name="Bouchez O."/>
            <person name="Roques C."/>
            <person name="Iampietro C."/>
            <person name="Lluch J."/>
            <person name="Castinel A."/>
            <person name="Donnadieu C."/>
            <person name="Desvignes T."/>
            <person name="Floi Bucao C."/>
            <person name="Jouanno E."/>
            <person name="Wen M."/>
            <person name="Mejri S."/>
            <person name="Dirks R."/>
            <person name="Jansen H."/>
            <person name="Henkel C."/>
            <person name="Chen W.J."/>
            <person name="Zahm M."/>
            <person name="Cabau C."/>
            <person name="Klopp C."/>
            <person name="Thompson A.W."/>
            <person name="Robinson-Rechavi M."/>
            <person name="Braasch I."/>
            <person name="Lecointre G."/>
            <person name="Bobe J."/>
            <person name="Postlethwait J.H."/>
            <person name="Berthelot C."/>
            <person name="Roest Crollius H."/>
            <person name="Guiguen Y."/>
        </authorList>
    </citation>
    <scope>NUCLEOTIDE SEQUENCE</scope>
    <source>
        <strain evidence="1">WJC10195</strain>
    </source>
</reference>
<dbReference type="GO" id="GO:0060048">
    <property type="term" value="P:cardiac muscle contraction"/>
    <property type="evidence" value="ECO:0007669"/>
    <property type="project" value="TreeGrafter"/>
</dbReference>
<dbReference type="GO" id="GO:0035995">
    <property type="term" value="P:detection of muscle stretch"/>
    <property type="evidence" value="ECO:0007669"/>
    <property type="project" value="TreeGrafter"/>
</dbReference>
<dbReference type="GO" id="GO:0030240">
    <property type="term" value="P:skeletal muscle thin filament assembly"/>
    <property type="evidence" value="ECO:0007669"/>
    <property type="project" value="TreeGrafter"/>
</dbReference>
<comment type="caution">
    <text evidence="1">The sequence shown here is derived from an EMBL/GenBank/DDBJ whole genome shotgun (WGS) entry which is preliminary data.</text>
</comment>
<dbReference type="Gene3D" id="2.20.160.10">
    <property type="entry name" value="titin domain like"/>
    <property type="match status" value="1"/>
</dbReference>
<name>A0A9Q1ICD3_SYNKA</name>
<dbReference type="GO" id="GO:0048769">
    <property type="term" value="P:sarcomerogenesis"/>
    <property type="evidence" value="ECO:0007669"/>
    <property type="project" value="TreeGrafter"/>
</dbReference>
<organism evidence="1 2">
    <name type="scientific">Synaphobranchus kaupii</name>
    <name type="common">Kaup's arrowtooth eel</name>
    <dbReference type="NCBI Taxonomy" id="118154"/>
    <lineage>
        <taxon>Eukaryota</taxon>
        <taxon>Metazoa</taxon>
        <taxon>Chordata</taxon>
        <taxon>Craniata</taxon>
        <taxon>Vertebrata</taxon>
        <taxon>Euteleostomi</taxon>
        <taxon>Actinopterygii</taxon>
        <taxon>Neopterygii</taxon>
        <taxon>Teleostei</taxon>
        <taxon>Anguilliformes</taxon>
        <taxon>Synaphobranchidae</taxon>
        <taxon>Synaphobranchus</taxon>
    </lineage>
</organism>
<dbReference type="AlphaFoldDB" id="A0A9Q1ICD3"/>
<dbReference type="GO" id="GO:0030018">
    <property type="term" value="C:Z disc"/>
    <property type="evidence" value="ECO:0007669"/>
    <property type="project" value="TreeGrafter"/>
</dbReference>
<protein>
    <recommendedName>
        <fullName evidence="3">Telethonin</fullName>
    </recommendedName>
</protein>
<accession>A0A9Q1ICD3</accession>
<dbReference type="EMBL" id="JAINUF010000021">
    <property type="protein sequence ID" value="KAJ8334457.1"/>
    <property type="molecule type" value="Genomic_DNA"/>
</dbReference>
<dbReference type="GO" id="GO:0055003">
    <property type="term" value="P:cardiac myofibril assembly"/>
    <property type="evidence" value="ECO:0007669"/>
    <property type="project" value="TreeGrafter"/>
</dbReference>
<sequence length="170" mass="19563">MHCLNRKTGPHLVNANCDVAEDNKRDREHYESEWLDNTRPRGKITLSENDTVRKETYEQEQVINFQVRRSPGQKMGVGRQGEMLKQYQLPYKNVLPVPMFLPRKVVPFKDSERAHTPADFKPIIGFEQALSNGLLTASRNLGDVVNMEMAIVSKPMQFPVMLTRCLLHVD</sequence>
<gene>
    <name evidence="1" type="ORF">SKAU_G00400960</name>
</gene>
<dbReference type="GO" id="GO:0070080">
    <property type="term" value="F:titin Z domain binding"/>
    <property type="evidence" value="ECO:0007669"/>
    <property type="project" value="TreeGrafter"/>
</dbReference>
<dbReference type="GO" id="GO:0055008">
    <property type="term" value="P:cardiac muscle tissue morphogenesis"/>
    <property type="evidence" value="ECO:0007669"/>
    <property type="project" value="TreeGrafter"/>
</dbReference>
<dbReference type="Pfam" id="PF09470">
    <property type="entry name" value="Telethonin"/>
    <property type="match status" value="1"/>
</dbReference>